<name>A0A399ER79_9DEIN</name>
<dbReference type="Pfam" id="PF05685">
    <property type="entry name" value="Uma2"/>
    <property type="match status" value="1"/>
</dbReference>
<feature type="region of interest" description="Disordered" evidence="1">
    <location>
        <begin position="1"/>
        <end position="30"/>
    </location>
</feature>
<dbReference type="Gene3D" id="3.90.1570.10">
    <property type="entry name" value="tt1808, chain A"/>
    <property type="match status" value="1"/>
</dbReference>
<dbReference type="GO" id="GO:0004519">
    <property type="term" value="F:endonuclease activity"/>
    <property type="evidence" value="ECO:0007669"/>
    <property type="project" value="UniProtKB-KW"/>
</dbReference>
<proteinExistence type="predicted"/>
<evidence type="ECO:0000313" key="4">
    <source>
        <dbReference type="Proteomes" id="UP000265341"/>
    </source>
</evidence>
<dbReference type="AlphaFoldDB" id="A0A399ER79"/>
<sequence length="179" mass="19970">MSVHVKKAEPGGDEGRPGKSPHAAWLDERVPPGARNGEIAAELASRLHTWAKQGQHGRVGLGSGFVLRRDPDRVRGPDIWFVQRERVPKEGVPQGFWEIAPDLAVEVVAPSATVEEIKERLEDYFAAGTRLVWLIYPRFHQVEAHMPDGLMKTYRDGDTLEAPQVLHGFNCKVAELFFG</sequence>
<dbReference type="EMBL" id="QWLA01000022">
    <property type="protein sequence ID" value="RIH87144.1"/>
    <property type="molecule type" value="Genomic_DNA"/>
</dbReference>
<dbReference type="RefSeq" id="WP_119276890.1">
    <property type="nucleotide sequence ID" value="NZ_QWLA01000022.1"/>
</dbReference>
<dbReference type="CDD" id="cd06260">
    <property type="entry name" value="DUF820-like"/>
    <property type="match status" value="1"/>
</dbReference>
<protein>
    <submittedName>
        <fullName evidence="3">Putative restriction endonuclease</fullName>
    </submittedName>
</protein>
<evidence type="ECO:0000313" key="3">
    <source>
        <dbReference type="EMBL" id="RIH87144.1"/>
    </source>
</evidence>
<dbReference type="SUPFAM" id="SSF52980">
    <property type="entry name" value="Restriction endonuclease-like"/>
    <property type="match status" value="1"/>
</dbReference>
<evidence type="ECO:0000259" key="2">
    <source>
        <dbReference type="Pfam" id="PF05685"/>
    </source>
</evidence>
<gene>
    <name evidence="3" type="ORF">Mrose_01428</name>
</gene>
<dbReference type="OrthoDB" id="9799703at2"/>
<reference evidence="3 4" key="1">
    <citation type="submission" date="2018-08" db="EMBL/GenBank/DDBJ databases">
        <title>Meiothermus roseus NBRC 110900 genome sequencing project.</title>
        <authorList>
            <person name="Da Costa M.S."/>
            <person name="Albuquerque L."/>
            <person name="Raposo P."/>
            <person name="Froufe H.J.C."/>
            <person name="Barroso C.S."/>
            <person name="Egas C."/>
        </authorList>
    </citation>
    <scope>NUCLEOTIDE SEQUENCE [LARGE SCALE GENOMIC DNA]</scope>
    <source>
        <strain evidence="3 4">NBRC 110900</strain>
    </source>
</reference>
<keyword evidence="3" id="KW-0255">Endonuclease</keyword>
<feature type="compositionally biased region" description="Basic and acidic residues" evidence="1">
    <location>
        <begin position="1"/>
        <end position="17"/>
    </location>
</feature>
<comment type="caution">
    <text evidence="3">The sequence shown here is derived from an EMBL/GenBank/DDBJ whole genome shotgun (WGS) entry which is preliminary data.</text>
</comment>
<dbReference type="PANTHER" id="PTHR34107">
    <property type="entry name" value="SLL0198 PROTEIN-RELATED"/>
    <property type="match status" value="1"/>
</dbReference>
<feature type="domain" description="Putative restriction endonuclease" evidence="2">
    <location>
        <begin position="30"/>
        <end position="173"/>
    </location>
</feature>
<dbReference type="InterPro" id="IPR012296">
    <property type="entry name" value="Nuclease_put_TT1808"/>
</dbReference>
<dbReference type="PANTHER" id="PTHR34107:SF1">
    <property type="entry name" value="SLL0198 PROTEIN"/>
    <property type="match status" value="1"/>
</dbReference>
<organism evidence="3 4">
    <name type="scientific">Calidithermus roseus</name>
    <dbReference type="NCBI Taxonomy" id="1644118"/>
    <lineage>
        <taxon>Bacteria</taxon>
        <taxon>Thermotogati</taxon>
        <taxon>Deinococcota</taxon>
        <taxon>Deinococci</taxon>
        <taxon>Thermales</taxon>
        <taxon>Thermaceae</taxon>
        <taxon>Calidithermus</taxon>
    </lineage>
</organism>
<keyword evidence="4" id="KW-1185">Reference proteome</keyword>
<evidence type="ECO:0000256" key="1">
    <source>
        <dbReference type="SAM" id="MobiDB-lite"/>
    </source>
</evidence>
<dbReference type="InterPro" id="IPR011335">
    <property type="entry name" value="Restrct_endonuc-II-like"/>
</dbReference>
<dbReference type="Proteomes" id="UP000265341">
    <property type="component" value="Unassembled WGS sequence"/>
</dbReference>
<dbReference type="InterPro" id="IPR008538">
    <property type="entry name" value="Uma2"/>
</dbReference>
<accession>A0A399ER79</accession>
<keyword evidence="3" id="KW-0540">Nuclease</keyword>
<keyword evidence="3" id="KW-0378">Hydrolase</keyword>